<gene>
    <name evidence="4" type="ORF">FGD71_019615</name>
</gene>
<proteinExistence type="predicted"/>
<dbReference type="EMBL" id="VCHX02000133">
    <property type="protein sequence ID" value="TPQ20635.1"/>
    <property type="molecule type" value="Genomic_DNA"/>
</dbReference>
<feature type="region of interest" description="Disordered" evidence="1">
    <location>
        <begin position="222"/>
        <end position="261"/>
    </location>
</feature>
<evidence type="ECO:0000313" key="5">
    <source>
        <dbReference type="Proteomes" id="UP000317378"/>
    </source>
</evidence>
<keyword evidence="2" id="KW-1133">Transmembrane helix</keyword>
<comment type="caution">
    <text evidence="4">The sequence shown here is derived from an EMBL/GenBank/DDBJ whole genome shotgun (WGS) entry which is preliminary data.</text>
</comment>
<protein>
    <recommendedName>
        <fullName evidence="3">Putative sensor domain-containing protein</fullName>
    </recommendedName>
</protein>
<dbReference type="OrthoDB" id="3696925at2"/>
<evidence type="ECO:0000256" key="2">
    <source>
        <dbReference type="SAM" id="Phobius"/>
    </source>
</evidence>
<feature type="transmembrane region" description="Helical" evidence="2">
    <location>
        <begin position="130"/>
        <end position="153"/>
    </location>
</feature>
<dbReference type="InterPro" id="IPR025828">
    <property type="entry name" value="Put_sensor_dom"/>
</dbReference>
<feature type="transmembrane region" description="Helical" evidence="2">
    <location>
        <begin position="39"/>
        <end position="72"/>
    </location>
</feature>
<feature type="domain" description="Putative sensor" evidence="3">
    <location>
        <begin position="30"/>
        <end position="210"/>
    </location>
</feature>
<accession>A0A505DG33</accession>
<evidence type="ECO:0000313" key="4">
    <source>
        <dbReference type="EMBL" id="TPQ20635.1"/>
    </source>
</evidence>
<sequence length="261" mass="27668">MSRPETGRLRPPASLIRLPLSAAPWLAAGYLASYPLVGGALFAVATAAFVSGVVLSQFTVTVPLIIGSVWVIRSCAQVERGRATLIDRPIPYRYSEVTETGLPAHLKTRCTDPAIARDCAYLIALFPPLLIVDLFALVVWLVSLGCVTLPLWYRAVDVSGGPAGPHGALSWVHTLPGALALALVALVLLPFAARLLMATARLHLTVAQVVLRPPRDPLAQAKGVLNGPGPLSTVPGCRRTGTSTEPTENRDTHEPNTGRVS</sequence>
<keyword evidence="2" id="KW-0472">Membrane</keyword>
<dbReference type="RefSeq" id="WP_119101766.1">
    <property type="nucleotide sequence ID" value="NZ_QXMJ01000133.1"/>
</dbReference>
<reference evidence="4 5" key="1">
    <citation type="submission" date="2019-06" db="EMBL/GenBank/DDBJ databases">
        <title>Streptomyces sporangiiformans sp. nov., a novel actinomycete isolated from soil in Mount Song.</title>
        <authorList>
            <person name="Han L."/>
        </authorList>
    </citation>
    <scope>NUCLEOTIDE SEQUENCE [LARGE SCALE GENOMIC DNA]</scope>
    <source>
        <strain evidence="4 5">NEAU-SSA 1</strain>
    </source>
</reference>
<dbReference type="Pfam" id="PF13796">
    <property type="entry name" value="Sensor"/>
    <property type="match status" value="1"/>
</dbReference>
<dbReference type="Proteomes" id="UP000317378">
    <property type="component" value="Unassembled WGS sequence"/>
</dbReference>
<feature type="compositionally biased region" description="Basic and acidic residues" evidence="1">
    <location>
        <begin position="247"/>
        <end position="261"/>
    </location>
</feature>
<dbReference type="AlphaFoldDB" id="A0A505DG33"/>
<keyword evidence="2" id="KW-0812">Transmembrane</keyword>
<evidence type="ECO:0000259" key="3">
    <source>
        <dbReference type="Pfam" id="PF13796"/>
    </source>
</evidence>
<name>A0A505DG33_9ACTN</name>
<organism evidence="4 5">
    <name type="scientific">Streptomyces sporangiiformans</name>
    <dbReference type="NCBI Taxonomy" id="2315329"/>
    <lineage>
        <taxon>Bacteria</taxon>
        <taxon>Bacillati</taxon>
        <taxon>Actinomycetota</taxon>
        <taxon>Actinomycetes</taxon>
        <taxon>Kitasatosporales</taxon>
        <taxon>Streptomycetaceae</taxon>
        <taxon>Streptomyces</taxon>
    </lineage>
</organism>
<feature type="transmembrane region" description="Helical" evidence="2">
    <location>
        <begin position="173"/>
        <end position="193"/>
    </location>
</feature>
<evidence type="ECO:0000256" key="1">
    <source>
        <dbReference type="SAM" id="MobiDB-lite"/>
    </source>
</evidence>
<keyword evidence="5" id="KW-1185">Reference proteome</keyword>